<protein>
    <submittedName>
        <fullName evidence="1">Uncharacterized protein</fullName>
    </submittedName>
</protein>
<name>A0A4R6RIZ5_9HYPH</name>
<evidence type="ECO:0000313" key="1">
    <source>
        <dbReference type="EMBL" id="TDP86571.1"/>
    </source>
</evidence>
<proteinExistence type="predicted"/>
<reference evidence="1 2" key="1">
    <citation type="submission" date="2019-03" db="EMBL/GenBank/DDBJ databases">
        <title>Genomic Encyclopedia of Type Strains, Phase IV (KMG-IV): sequencing the most valuable type-strain genomes for metagenomic binning, comparative biology and taxonomic classification.</title>
        <authorList>
            <person name="Goeker M."/>
        </authorList>
    </citation>
    <scope>NUCLEOTIDE SEQUENCE [LARGE SCALE GENOMIC DNA]</scope>
    <source>
        <strain evidence="1 2">DSM 102969</strain>
    </source>
</reference>
<dbReference type="EMBL" id="SNXY01000006">
    <property type="protein sequence ID" value="TDP86571.1"/>
    <property type="molecule type" value="Genomic_DNA"/>
</dbReference>
<organism evidence="1 2">
    <name type="scientific">Oharaeibacter diazotrophicus</name>
    <dbReference type="NCBI Taxonomy" id="1920512"/>
    <lineage>
        <taxon>Bacteria</taxon>
        <taxon>Pseudomonadati</taxon>
        <taxon>Pseudomonadota</taxon>
        <taxon>Alphaproteobacteria</taxon>
        <taxon>Hyphomicrobiales</taxon>
        <taxon>Pleomorphomonadaceae</taxon>
        <taxon>Oharaeibacter</taxon>
    </lineage>
</organism>
<sequence>MDDRIETLEFARLERAEYIERMTQELSRLAAGANLPMLAYLLEMAAEEAAALRESAKVRLAPEEVLGRAPRGGAP</sequence>
<dbReference type="Proteomes" id="UP000294547">
    <property type="component" value="Unassembled WGS sequence"/>
</dbReference>
<gene>
    <name evidence="1" type="ORF">EDD54_0450</name>
</gene>
<accession>A0A4R6RIZ5</accession>
<evidence type="ECO:0000313" key="2">
    <source>
        <dbReference type="Proteomes" id="UP000294547"/>
    </source>
</evidence>
<keyword evidence="2" id="KW-1185">Reference proteome</keyword>
<dbReference type="AlphaFoldDB" id="A0A4R6RIZ5"/>
<comment type="caution">
    <text evidence="1">The sequence shown here is derived from an EMBL/GenBank/DDBJ whole genome shotgun (WGS) entry which is preliminary data.</text>
</comment>